<dbReference type="STRING" id="29172.A0A0D8XHG5"/>
<dbReference type="FunFam" id="3.30.830.10:FF:000039">
    <property type="entry name" value="Ubiquinol-cytochrome c reductase core subunit 2"/>
    <property type="match status" value="1"/>
</dbReference>
<dbReference type="PANTHER" id="PTHR11851">
    <property type="entry name" value="METALLOPROTEASE"/>
    <property type="match status" value="1"/>
</dbReference>
<protein>
    <submittedName>
        <fullName evidence="1">Peptidase M16 inactive domain protein</fullName>
    </submittedName>
</protein>
<dbReference type="OrthoDB" id="6369905at2759"/>
<name>A0A0D8XHG5_DICVI</name>
<keyword evidence="2" id="KW-1185">Reference proteome</keyword>
<dbReference type="InterPro" id="IPR050361">
    <property type="entry name" value="MPP/UQCRC_Complex"/>
</dbReference>
<evidence type="ECO:0000313" key="1">
    <source>
        <dbReference type="EMBL" id="KJH43169.1"/>
    </source>
</evidence>
<dbReference type="EMBL" id="KN716585">
    <property type="protein sequence ID" value="KJH43169.1"/>
    <property type="molecule type" value="Genomic_DNA"/>
</dbReference>
<dbReference type="GO" id="GO:0046872">
    <property type="term" value="F:metal ion binding"/>
    <property type="evidence" value="ECO:0007669"/>
    <property type="project" value="InterPro"/>
</dbReference>
<sequence>MEMDTFLKSLFRGCVETKECCWMREVKMINWLRKLLFCDLVQLLLITCLDFATWMIIRNSLRHAHAVASAVLTNKSELVTQLPSGLTVASVDHKGPISQLVLIFRAGSRYEGANQHGLVHHLRNCVGTDSSNYPGLSLIWSSAVCGARLILPTIKVDNAYKRAYDVAFEDLHRAAFRNGSLAHSVYTPKMNIGKFDQNALAEFAAKHLTTGQAVLYGTNIEHDRMVLYGEDHAPINTGKKIDAAPSPYMGGEWRRPSAGSLAHVFLAGEGAALSNAKAIAVQAVLLASLGRSASVQYSGSAGKASVLNALMGSGVASAFQAAYHDTGLVGIYIIADSTHVAKAVTLAASAVKNYKCNDLESAKCRAVNEIFRCSNQSNPASIDRATQILAGLTSEDAIVEHIKKVTTNDVEMAAKKFSSKLSLSCYGNIDERIEDEEVKPNNPLADGNTGSGEKPQVQGFEDFTYNEDVLKFELPPLPDPLPKCKTALEKFVVPKESDLVRRSFMPLRTHPDHFVDIYFENVIETGKSRLPWDLVRPAFLWKIKARYHNDLIVFRLPLF</sequence>
<evidence type="ECO:0000313" key="2">
    <source>
        <dbReference type="Proteomes" id="UP000053766"/>
    </source>
</evidence>
<dbReference type="AlphaFoldDB" id="A0A0D8XHG5"/>
<dbReference type="GO" id="GO:0005739">
    <property type="term" value="C:mitochondrion"/>
    <property type="evidence" value="ECO:0007669"/>
    <property type="project" value="TreeGrafter"/>
</dbReference>
<dbReference type="Gene3D" id="3.30.830.10">
    <property type="entry name" value="Metalloenzyme, LuxS/M16 peptidase-like"/>
    <property type="match status" value="3"/>
</dbReference>
<reference evidence="1 2" key="1">
    <citation type="submission" date="2013-11" db="EMBL/GenBank/DDBJ databases">
        <title>Draft genome of the bovine lungworm Dictyocaulus viviparus.</title>
        <authorList>
            <person name="Mitreva M."/>
        </authorList>
    </citation>
    <scope>NUCLEOTIDE SEQUENCE [LARGE SCALE GENOMIC DNA]</scope>
    <source>
        <strain evidence="1 2">HannoverDv2000</strain>
    </source>
</reference>
<organism evidence="1 2">
    <name type="scientific">Dictyocaulus viviparus</name>
    <name type="common">Bovine lungworm</name>
    <dbReference type="NCBI Taxonomy" id="29172"/>
    <lineage>
        <taxon>Eukaryota</taxon>
        <taxon>Metazoa</taxon>
        <taxon>Ecdysozoa</taxon>
        <taxon>Nematoda</taxon>
        <taxon>Chromadorea</taxon>
        <taxon>Rhabditida</taxon>
        <taxon>Rhabditina</taxon>
        <taxon>Rhabditomorpha</taxon>
        <taxon>Strongyloidea</taxon>
        <taxon>Metastrongylidae</taxon>
        <taxon>Dictyocaulus</taxon>
    </lineage>
</organism>
<dbReference type="SUPFAM" id="SSF63411">
    <property type="entry name" value="LuxS/MPP-like metallohydrolase"/>
    <property type="match status" value="2"/>
</dbReference>
<gene>
    <name evidence="1" type="ORF">DICVIV_10819</name>
</gene>
<accession>A0A0D8XHG5</accession>
<dbReference type="Proteomes" id="UP000053766">
    <property type="component" value="Unassembled WGS sequence"/>
</dbReference>
<dbReference type="PANTHER" id="PTHR11851:SF226">
    <property type="entry name" value="CYTOCHROME B-C1 COMPLEX SUBUNIT 2, MITOCHONDRIAL"/>
    <property type="match status" value="1"/>
</dbReference>
<proteinExistence type="predicted"/>
<dbReference type="InterPro" id="IPR011249">
    <property type="entry name" value="Metalloenz_LuxS/M16"/>
</dbReference>
<reference evidence="2" key="2">
    <citation type="journal article" date="2016" name="Sci. Rep.">
        <title>Dictyocaulus viviparus genome, variome and transcriptome elucidate lungworm biology and support future intervention.</title>
        <authorList>
            <person name="McNulty S.N."/>
            <person name="Strube C."/>
            <person name="Rosa B.A."/>
            <person name="Martin J.C."/>
            <person name="Tyagi R."/>
            <person name="Choi Y.J."/>
            <person name="Wang Q."/>
            <person name="Hallsworth Pepin K."/>
            <person name="Zhang X."/>
            <person name="Ozersky P."/>
            <person name="Wilson R.K."/>
            <person name="Sternberg P.W."/>
            <person name="Gasser R.B."/>
            <person name="Mitreva M."/>
        </authorList>
    </citation>
    <scope>NUCLEOTIDE SEQUENCE [LARGE SCALE GENOMIC DNA]</scope>
    <source>
        <strain evidence="2">HannoverDv2000</strain>
    </source>
</reference>